<organism evidence="1 2">
    <name type="scientific">Roseicyclus persicicus</name>
    <dbReference type="NCBI Taxonomy" id="2650661"/>
    <lineage>
        <taxon>Bacteria</taxon>
        <taxon>Pseudomonadati</taxon>
        <taxon>Pseudomonadota</taxon>
        <taxon>Alphaproteobacteria</taxon>
        <taxon>Rhodobacterales</taxon>
        <taxon>Roseobacteraceae</taxon>
        <taxon>Roseicyclus</taxon>
    </lineage>
</organism>
<gene>
    <name evidence="1" type="ORF">HCU73_09685</name>
</gene>
<dbReference type="RefSeq" id="WP_168623199.1">
    <property type="nucleotide sequence ID" value="NZ_JAAZQQ010000002.1"/>
</dbReference>
<protein>
    <submittedName>
        <fullName evidence="1">Uncharacterized protein</fullName>
    </submittedName>
</protein>
<proteinExistence type="predicted"/>
<dbReference type="EMBL" id="JAAZQQ010000002">
    <property type="protein sequence ID" value="NKX44860.1"/>
    <property type="molecule type" value="Genomic_DNA"/>
</dbReference>
<comment type="caution">
    <text evidence="1">The sequence shown here is derived from an EMBL/GenBank/DDBJ whole genome shotgun (WGS) entry which is preliminary data.</text>
</comment>
<keyword evidence="2" id="KW-1185">Reference proteome</keyword>
<dbReference type="AlphaFoldDB" id="A0A7X6JZ71"/>
<evidence type="ECO:0000313" key="2">
    <source>
        <dbReference type="Proteomes" id="UP000526408"/>
    </source>
</evidence>
<dbReference type="Proteomes" id="UP000526408">
    <property type="component" value="Unassembled WGS sequence"/>
</dbReference>
<sequence>MLSRRDFLAGTSAVALAPHVERILEHHLRSDAPLLSAPARPERILYIDRDPGQHGFQIVTDALPFPRRLVKYDVIENAFGEGGFRRLTQRDHWRLIDEGRFRREDTFQPCFGDGFYAAWLANHSPAGEAAGLLLDLGLGPETDAPGDHGLRFEGCDDDDGRNPAVCCESPASISLLRAVLDMKACMIEVRFQQRPSHAVTWDDLFRNGGNVSGI</sequence>
<reference evidence="1 2" key="1">
    <citation type="submission" date="2020-04" db="EMBL/GenBank/DDBJ databases">
        <authorList>
            <person name="Yoon J."/>
        </authorList>
    </citation>
    <scope>NUCLEOTIDE SEQUENCE [LARGE SCALE GENOMIC DNA]</scope>
    <source>
        <strain evidence="1 2">KMU-115</strain>
    </source>
</reference>
<name>A0A7X6JZ71_9RHOB</name>
<accession>A0A7X6JZ71</accession>
<evidence type="ECO:0000313" key="1">
    <source>
        <dbReference type="EMBL" id="NKX44860.1"/>
    </source>
</evidence>